<comment type="caution">
    <text evidence="1">The sequence shown here is derived from an EMBL/GenBank/DDBJ whole genome shotgun (WGS) entry which is preliminary data.</text>
</comment>
<evidence type="ECO:0000313" key="2">
    <source>
        <dbReference type="Proteomes" id="UP000308886"/>
    </source>
</evidence>
<keyword evidence="2" id="KW-1185">Reference proteome</keyword>
<dbReference type="Proteomes" id="UP000308886">
    <property type="component" value="Unassembled WGS sequence"/>
</dbReference>
<proteinExistence type="predicted"/>
<name>A0AC61QQQ3_9BACT</name>
<dbReference type="EMBL" id="SRZC01000010">
    <property type="protein sequence ID" value="TGX82384.1"/>
    <property type="molecule type" value="Genomic_DNA"/>
</dbReference>
<gene>
    <name evidence="1" type="ORF">E5358_07520</name>
</gene>
<reference evidence="1" key="1">
    <citation type="submission" date="2019-04" db="EMBL/GenBank/DDBJ databases">
        <title>Microbes associate with the intestines of laboratory mice.</title>
        <authorList>
            <person name="Navarre W."/>
            <person name="Wong E."/>
            <person name="Huang K."/>
            <person name="Tropini C."/>
            <person name="Ng K."/>
            <person name="Yu B."/>
        </authorList>
    </citation>
    <scope>NUCLEOTIDE SEQUENCE</scope>
    <source>
        <strain evidence="1">NM73_A23</strain>
    </source>
</reference>
<accession>A0AC61QQQ3</accession>
<evidence type="ECO:0000313" key="1">
    <source>
        <dbReference type="EMBL" id="TGX82384.1"/>
    </source>
</evidence>
<protein>
    <submittedName>
        <fullName evidence="1">DUF177 domain-containing protein</fullName>
    </submittedName>
</protein>
<sequence length="177" mass="19727">MCGIDNLKLDIKLLPEGDSAVTASLGGEFFSAIEGSEITQGDVRVDVSIRKTIHFSDVTFHAIGTVEIPCDRCLDPMEQPIDAMQHLTVKFGSEYSETDDLITVTEENPVLDLSWLVYEAVILSLPVKHVHAPGKCNRAMIQLLEEHSATRSDDTAEELQETDPRWSALEELKKRFN</sequence>
<organism evidence="1 2">
    <name type="scientific">Palleniella muris</name>
    <dbReference type="NCBI Taxonomy" id="3038145"/>
    <lineage>
        <taxon>Bacteria</taxon>
        <taxon>Pseudomonadati</taxon>
        <taxon>Bacteroidota</taxon>
        <taxon>Bacteroidia</taxon>
        <taxon>Bacteroidales</taxon>
        <taxon>Prevotellaceae</taxon>
        <taxon>Palleniella</taxon>
    </lineage>
</organism>